<dbReference type="Proteomes" id="UP000015445">
    <property type="component" value="Unassembled WGS sequence"/>
</dbReference>
<comment type="caution">
    <text evidence="1">The sequence shown here is derived from an EMBL/GenBank/DDBJ whole genome shotgun (WGS) entry which is preliminary data.</text>
</comment>
<evidence type="ECO:0000313" key="1">
    <source>
        <dbReference type="EMBL" id="EQA81104.1"/>
    </source>
</evidence>
<proteinExistence type="predicted"/>
<name>T0H6B7_9LEPT</name>
<keyword evidence="2" id="KW-1185">Reference proteome</keyword>
<sequence>MEKLWPEYERISKERTPIILTGSHPFTNYLINSNPKNFRYYELIWYKTKASGF</sequence>
<organism evidence="1 2">
    <name type="scientific">Leptospira alstonii serovar Pingchang str. 80-412</name>
    <dbReference type="NCBI Taxonomy" id="1218564"/>
    <lineage>
        <taxon>Bacteria</taxon>
        <taxon>Pseudomonadati</taxon>
        <taxon>Spirochaetota</taxon>
        <taxon>Spirochaetia</taxon>
        <taxon>Leptospirales</taxon>
        <taxon>Leptospiraceae</taxon>
        <taxon>Leptospira</taxon>
    </lineage>
</organism>
<dbReference type="EMBL" id="AOHD02000025">
    <property type="protein sequence ID" value="EQA81104.1"/>
    <property type="molecule type" value="Genomic_DNA"/>
</dbReference>
<dbReference type="AlphaFoldDB" id="T0H6B7"/>
<accession>T0H6B7</accession>
<protein>
    <submittedName>
        <fullName evidence="1">Uncharacterized protein</fullName>
    </submittedName>
</protein>
<reference evidence="1" key="1">
    <citation type="submission" date="2013-05" db="EMBL/GenBank/DDBJ databases">
        <authorList>
            <person name="Harkins D.M."/>
            <person name="Durkin A.S."/>
            <person name="Brinkac L.M."/>
            <person name="Haft D.H."/>
            <person name="Selengut J.D."/>
            <person name="Sanka R."/>
            <person name="DePew J."/>
            <person name="Purushe J."/>
            <person name="Galloway R.L."/>
            <person name="Vinetz J.M."/>
            <person name="Sutton G.G."/>
            <person name="Nierman W.C."/>
            <person name="Fouts D.E."/>
        </authorList>
    </citation>
    <scope>NUCLEOTIDE SEQUENCE [LARGE SCALE GENOMIC DNA]</scope>
    <source>
        <strain evidence="1">80-412</strain>
    </source>
</reference>
<gene>
    <name evidence="1" type="ORF">LEP1GSC193_2294</name>
</gene>
<evidence type="ECO:0000313" key="2">
    <source>
        <dbReference type="Proteomes" id="UP000015445"/>
    </source>
</evidence>